<keyword evidence="3" id="KW-1003">Cell membrane</keyword>
<evidence type="ECO:0000313" key="12">
    <source>
        <dbReference type="Proteomes" id="UP000294927"/>
    </source>
</evidence>
<dbReference type="GO" id="GO:0016887">
    <property type="term" value="F:ATP hydrolysis activity"/>
    <property type="evidence" value="ECO:0007669"/>
    <property type="project" value="InterPro"/>
</dbReference>
<dbReference type="InterPro" id="IPR003439">
    <property type="entry name" value="ABC_transporter-like_ATP-bd"/>
</dbReference>
<evidence type="ECO:0000256" key="3">
    <source>
        <dbReference type="ARBA" id="ARBA00022475"/>
    </source>
</evidence>
<dbReference type="PROSITE" id="PS50893">
    <property type="entry name" value="ABC_TRANSPORTER_2"/>
    <property type="match status" value="2"/>
</dbReference>
<dbReference type="InterPro" id="IPR027417">
    <property type="entry name" value="P-loop_NTPase"/>
</dbReference>
<comment type="subcellular location">
    <subcellularLocation>
        <location evidence="1">Cell membrane</location>
        <topology evidence="1">Peripheral membrane protein</topology>
    </subcellularLocation>
</comment>
<dbReference type="InterPro" id="IPR050107">
    <property type="entry name" value="ABC_carbohydrate_import_ATPase"/>
</dbReference>
<feature type="domain" description="ABC transporter" evidence="10">
    <location>
        <begin position="61"/>
        <end position="297"/>
    </location>
</feature>
<keyword evidence="5" id="KW-0547">Nucleotide-binding</keyword>
<evidence type="ECO:0000256" key="6">
    <source>
        <dbReference type="ARBA" id="ARBA00022840"/>
    </source>
</evidence>
<name>A0A4R7W142_9PSEU</name>
<dbReference type="FunFam" id="3.40.50.300:FF:000127">
    <property type="entry name" value="Ribose import ATP-binding protein RbsA"/>
    <property type="match status" value="1"/>
</dbReference>
<reference evidence="11 12" key="1">
    <citation type="submission" date="2019-03" db="EMBL/GenBank/DDBJ databases">
        <title>Genomic Encyclopedia of Archaeal and Bacterial Type Strains, Phase II (KMG-II): from individual species to whole genera.</title>
        <authorList>
            <person name="Goeker M."/>
        </authorList>
    </citation>
    <scope>NUCLEOTIDE SEQUENCE [LARGE SCALE GENOMIC DNA]</scope>
    <source>
        <strain evidence="11 12">DSM 45499</strain>
    </source>
</reference>
<keyword evidence="6 11" id="KW-0067">ATP-binding</keyword>
<dbReference type="InterPro" id="IPR003593">
    <property type="entry name" value="AAA+_ATPase"/>
</dbReference>
<evidence type="ECO:0000256" key="5">
    <source>
        <dbReference type="ARBA" id="ARBA00022741"/>
    </source>
</evidence>
<dbReference type="PANTHER" id="PTHR43790:SF9">
    <property type="entry name" value="GALACTOFURANOSE TRANSPORTER ATP-BINDING PROTEIN YTFR"/>
    <property type="match status" value="1"/>
</dbReference>
<evidence type="ECO:0000256" key="2">
    <source>
        <dbReference type="ARBA" id="ARBA00022448"/>
    </source>
</evidence>
<sequence length="564" mass="59958">MRGFRWQGSAPSGAGPARTWPDPATLHDNPAVVHQSRRVPKPSPAVEPSHGGSGTAGENVVEMVGVSKSYGGVRACRDIDFTVRAGEVHALLGENGAGKSTLMRILSGDVTDHTGEIRVAGEPRRFTGPAEAQRAGVAMIHQELDLVPALSVAENIFLGREPRNRLHAVDRRQTNRVTAELLALCGVALDPRRPVGELRTGEQQLVTIAKALSLDARVLIMDEPTSALSPAEVEQMFSVIAELRRSGVGIVYISHRMDEIGRIADRATVLRNGAVVTEFDAREMTAARAAEAMVGRPVQTMFRTTEVEAGEEVLRVTGLVVAPRRERSGRREPAGIDLTVRRGEIVGLGGLLGSGRTELLETLYGAGSPGVLHGEILFRGRQFRPTSPRRSLRAGIAFVPEDRRVAGLAIEHSVLANTVVSIVDRLGTAGIVPRGRENAAVIRIVRELKVKLGSVGDAVGTLSGGNQQKVVFGRMLLTEPALLLLDEPTRGVDVGAKAEIYQLLGEAAQQGIGVLLASSELAELVGVCDRVVVLSGGRSVRELDTRQAGEADLLAAAMGEGELA</sequence>
<dbReference type="PROSITE" id="PS00211">
    <property type="entry name" value="ABC_TRANSPORTER_1"/>
    <property type="match status" value="1"/>
</dbReference>
<dbReference type="Gene3D" id="3.40.50.300">
    <property type="entry name" value="P-loop containing nucleotide triphosphate hydrolases"/>
    <property type="match status" value="2"/>
</dbReference>
<keyword evidence="4" id="KW-0677">Repeat</keyword>
<dbReference type="CDD" id="cd03216">
    <property type="entry name" value="ABC_Carb_Monos_I"/>
    <property type="match status" value="1"/>
</dbReference>
<comment type="caution">
    <text evidence="11">The sequence shown here is derived from an EMBL/GenBank/DDBJ whole genome shotgun (WGS) entry which is preliminary data.</text>
</comment>
<proteinExistence type="predicted"/>
<dbReference type="Proteomes" id="UP000294927">
    <property type="component" value="Unassembled WGS sequence"/>
</dbReference>
<evidence type="ECO:0000256" key="4">
    <source>
        <dbReference type="ARBA" id="ARBA00022737"/>
    </source>
</evidence>
<accession>A0A4R7W142</accession>
<dbReference type="GO" id="GO:0005524">
    <property type="term" value="F:ATP binding"/>
    <property type="evidence" value="ECO:0007669"/>
    <property type="project" value="UniProtKB-KW"/>
</dbReference>
<protein>
    <submittedName>
        <fullName evidence="11">Monosaccharide ABC transporter ATP-binding protein (CUT2 family)</fullName>
    </submittedName>
</protein>
<evidence type="ECO:0000313" key="11">
    <source>
        <dbReference type="EMBL" id="TDV56174.1"/>
    </source>
</evidence>
<keyword evidence="12" id="KW-1185">Reference proteome</keyword>
<dbReference type="Pfam" id="PF00005">
    <property type="entry name" value="ABC_tran"/>
    <property type="match status" value="2"/>
</dbReference>
<evidence type="ECO:0000256" key="8">
    <source>
        <dbReference type="ARBA" id="ARBA00023136"/>
    </source>
</evidence>
<keyword evidence="2" id="KW-0813">Transport</keyword>
<dbReference type="SUPFAM" id="SSF52540">
    <property type="entry name" value="P-loop containing nucleoside triphosphate hydrolases"/>
    <property type="match status" value="2"/>
</dbReference>
<evidence type="ECO:0000256" key="7">
    <source>
        <dbReference type="ARBA" id="ARBA00022967"/>
    </source>
</evidence>
<dbReference type="EMBL" id="SOCP01000002">
    <property type="protein sequence ID" value="TDV56174.1"/>
    <property type="molecule type" value="Genomic_DNA"/>
</dbReference>
<organism evidence="11 12">
    <name type="scientific">Actinophytocola oryzae</name>
    <dbReference type="NCBI Taxonomy" id="502181"/>
    <lineage>
        <taxon>Bacteria</taxon>
        <taxon>Bacillati</taxon>
        <taxon>Actinomycetota</taxon>
        <taxon>Actinomycetes</taxon>
        <taxon>Pseudonocardiales</taxon>
        <taxon>Pseudonocardiaceae</taxon>
    </lineage>
</organism>
<evidence type="ECO:0000256" key="9">
    <source>
        <dbReference type="SAM" id="MobiDB-lite"/>
    </source>
</evidence>
<dbReference type="SMART" id="SM00382">
    <property type="entry name" value="AAA"/>
    <property type="match status" value="2"/>
</dbReference>
<dbReference type="GO" id="GO:0005886">
    <property type="term" value="C:plasma membrane"/>
    <property type="evidence" value="ECO:0007669"/>
    <property type="project" value="UniProtKB-SubCell"/>
</dbReference>
<feature type="domain" description="ABC transporter" evidence="10">
    <location>
        <begin position="314"/>
        <end position="561"/>
    </location>
</feature>
<evidence type="ECO:0000256" key="1">
    <source>
        <dbReference type="ARBA" id="ARBA00004202"/>
    </source>
</evidence>
<keyword evidence="7" id="KW-1278">Translocase</keyword>
<gene>
    <name evidence="11" type="ORF">CLV71_102240</name>
</gene>
<dbReference type="InterPro" id="IPR017871">
    <property type="entry name" value="ABC_transporter-like_CS"/>
</dbReference>
<evidence type="ECO:0000259" key="10">
    <source>
        <dbReference type="PROSITE" id="PS50893"/>
    </source>
</evidence>
<dbReference type="PANTHER" id="PTHR43790">
    <property type="entry name" value="CARBOHYDRATE TRANSPORT ATP-BINDING PROTEIN MG119-RELATED"/>
    <property type="match status" value="1"/>
</dbReference>
<dbReference type="CDD" id="cd03215">
    <property type="entry name" value="ABC_Carb_Monos_II"/>
    <property type="match status" value="1"/>
</dbReference>
<keyword evidence="8" id="KW-0472">Membrane</keyword>
<dbReference type="AlphaFoldDB" id="A0A4R7W142"/>
<feature type="region of interest" description="Disordered" evidence="9">
    <location>
        <begin position="1"/>
        <end position="59"/>
    </location>
</feature>